<evidence type="ECO:0000313" key="1">
    <source>
        <dbReference type="EMBL" id="KAH7909192.1"/>
    </source>
</evidence>
<keyword evidence="2" id="KW-1185">Reference proteome</keyword>
<dbReference type="Proteomes" id="UP000790377">
    <property type="component" value="Unassembled WGS sequence"/>
</dbReference>
<reference evidence="1" key="1">
    <citation type="journal article" date="2021" name="New Phytol.">
        <title>Evolutionary innovations through gain and loss of genes in the ectomycorrhizal Boletales.</title>
        <authorList>
            <person name="Wu G."/>
            <person name="Miyauchi S."/>
            <person name="Morin E."/>
            <person name="Kuo A."/>
            <person name="Drula E."/>
            <person name="Varga T."/>
            <person name="Kohler A."/>
            <person name="Feng B."/>
            <person name="Cao Y."/>
            <person name="Lipzen A."/>
            <person name="Daum C."/>
            <person name="Hundley H."/>
            <person name="Pangilinan J."/>
            <person name="Johnson J."/>
            <person name="Barry K."/>
            <person name="LaButti K."/>
            <person name="Ng V."/>
            <person name="Ahrendt S."/>
            <person name="Min B."/>
            <person name="Choi I.G."/>
            <person name="Park H."/>
            <person name="Plett J.M."/>
            <person name="Magnuson J."/>
            <person name="Spatafora J.W."/>
            <person name="Nagy L.G."/>
            <person name="Henrissat B."/>
            <person name="Grigoriev I.V."/>
            <person name="Yang Z.L."/>
            <person name="Xu J."/>
            <person name="Martin F.M."/>
        </authorList>
    </citation>
    <scope>NUCLEOTIDE SEQUENCE</scope>
    <source>
        <strain evidence="1">ATCC 28755</strain>
    </source>
</reference>
<proteinExistence type="predicted"/>
<gene>
    <name evidence="1" type="ORF">BJ138DRAFT_258863</name>
</gene>
<protein>
    <submittedName>
        <fullName evidence="1">Uncharacterized protein</fullName>
    </submittedName>
</protein>
<evidence type="ECO:0000313" key="2">
    <source>
        <dbReference type="Proteomes" id="UP000790377"/>
    </source>
</evidence>
<dbReference type="EMBL" id="MU267773">
    <property type="protein sequence ID" value="KAH7909192.1"/>
    <property type="molecule type" value="Genomic_DNA"/>
</dbReference>
<sequence>MSDDHQSDEPVALVEPPFDALDADIVLRSSDGADIRTHKFILSYISPVFRTMLSLPRPSEESTISPSPSTLATITMEENRNTLQKLLRPCYPGFDISLDSLGDIKLVINAATKYDMQSVLGSLKKWIVTSSIFQTNPLAFYAISCRQGWEAEVRISAEKVLEVMDFNPGASQYVPELEDISGGTYYRLVAYHAQCGAVAKATADVQDLKLFDVQFFGKHECPTGDSRPSCLVSLEVDVGSAGKRYYKFPNWILTYLNNIGEELLLRPCASTVMKSGFFEKAVLDGSRCNYCRRVVITKLSQTRGVFAARVAEVVSQVQLEFVPPTP</sequence>
<organism evidence="1 2">
    <name type="scientific">Hygrophoropsis aurantiaca</name>
    <dbReference type="NCBI Taxonomy" id="72124"/>
    <lineage>
        <taxon>Eukaryota</taxon>
        <taxon>Fungi</taxon>
        <taxon>Dikarya</taxon>
        <taxon>Basidiomycota</taxon>
        <taxon>Agaricomycotina</taxon>
        <taxon>Agaricomycetes</taxon>
        <taxon>Agaricomycetidae</taxon>
        <taxon>Boletales</taxon>
        <taxon>Coniophorineae</taxon>
        <taxon>Hygrophoropsidaceae</taxon>
        <taxon>Hygrophoropsis</taxon>
    </lineage>
</organism>
<comment type="caution">
    <text evidence="1">The sequence shown here is derived from an EMBL/GenBank/DDBJ whole genome shotgun (WGS) entry which is preliminary data.</text>
</comment>
<name>A0ACB8A7I3_9AGAM</name>
<accession>A0ACB8A7I3</accession>